<sequence length="155" mass="17166">MDTDRAELLRTRAHAFCKTLLSPPPPPQLLAQYFTPQNPEITEHGPSWATTKLPFLGQTFTGVDGCVSYFSLLSETLKMQLSGDSFPGPEGFIVDAEANMVSVVGGGRFESVRTGKSWTERFAYRLSGWDEDGKIGHWEIWADPLSAWVAVQEEA</sequence>
<proteinExistence type="predicted"/>
<comment type="caution">
    <text evidence="1">The sequence shown here is derived from an EMBL/GenBank/DDBJ whole genome shotgun (WGS) entry which is preliminary data.</text>
</comment>
<dbReference type="AlphaFoldDB" id="A0A9P4HUF6"/>
<dbReference type="InterPro" id="IPR032710">
    <property type="entry name" value="NTF2-like_dom_sf"/>
</dbReference>
<gene>
    <name evidence="1" type="ORF">K490DRAFT_73207</name>
</gene>
<evidence type="ECO:0008006" key="3">
    <source>
        <dbReference type="Google" id="ProtNLM"/>
    </source>
</evidence>
<keyword evidence="2" id="KW-1185">Reference proteome</keyword>
<evidence type="ECO:0000313" key="1">
    <source>
        <dbReference type="EMBL" id="KAF2088255.1"/>
    </source>
</evidence>
<reference evidence="1" key="1">
    <citation type="journal article" date="2020" name="Stud. Mycol.">
        <title>101 Dothideomycetes genomes: a test case for predicting lifestyles and emergence of pathogens.</title>
        <authorList>
            <person name="Haridas S."/>
            <person name="Albert R."/>
            <person name="Binder M."/>
            <person name="Bloem J."/>
            <person name="Labutti K."/>
            <person name="Salamov A."/>
            <person name="Andreopoulos B."/>
            <person name="Baker S."/>
            <person name="Barry K."/>
            <person name="Bills G."/>
            <person name="Bluhm B."/>
            <person name="Cannon C."/>
            <person name="Castanera R."/>
            <person name="Culley D."/>
            <person name="Daum C."/>
            <person name="Ezra D."/>
            <person name="Gonzalez J."/>
            <person name="Henrissat B."/>
            <person name="Kuo A."/>
            <person name="Liang C."/>
            <person name="Lipzen A."/>
            <person name="Lutzoni F."/>
            <person name="Magnuson J."/>
            <person name="Mondo S."/>
            <person name="Nolan M."/>
            <person name="Ohm R."/>
            <person name="Pangilinan J."/>
            <person name="Park H.-J."/>
            <person name="Ramirez L."/>
            <person name="Alfaro M."/>
            <person name="Sun H."/>
            <person name="Tritt A."/>
            <person name="Yoshinaga Y."/>
            <person name="Zwiers L.-H."/>
            <person name="Turgeon B."/>
            <person name="Goodwin S."/>
            <person name="Spatafora J."/>
            <person name="Crous P."/>
            <person name="Grigoriev I."/>
        </authorList>
    </citation>
    <scope>NUCLEOTIDE SEQUENCE</scope>
    <source>
        <strain evidence="1">CBS 121410</strain>
    </source>
</reference>
<dbReference type="OrthoDB" id="3352776at2759"/>
<dbReference type="Proteomes" id="UP000799776">
    <property type="component" value="Unassembled WGS sequence"/>
</dbReference>
<evidence type="ECO:0000313" key="2">
    <source>
        <dbReference type="Proteomes" id="UP000799776"/>
    </source>
</evidence>
<dbReference type="EMBL" id="ML978717">
    <property type="protein sequence ID" value="KAF2088255.1"/>
    <property type="molecule type" value="Genomic_DNA"/>
</dbReference>
<accession>A0A9P4HUF6</accession>
<protein>
    <recommendedName>
        <fullName evidence="3">SnoaL-like domain-containing protein</fullName>
    </recommendedName>
</protein>
<dbReference type="SUPFAM" id="SSF54427">
    <property type="entry name" value="NTF2-like"/>
    <property type="match status" value="1"/>
</dbReference>
<organism evidence="1 2">
    <name type="scientific">Saccharata proteae CBS 121410</name>
    <dbReference type="NCBI Taxonomy" id="1314787"/>
    <lineage>
        <taxon>Eukaryota</taxon>
        <taxon>Fungi</taxon>
        <taxon>Dikarya</taxon>
        <taxon>Ascomycota</taxon>
        <taxon>Pezizomycotina</taxon>
        <taxon>Dothideomycetes</taxon>
        <taxon>Dothideomycetes incertae sedis</taxon>
        <taxon>Botryosphaeriales</taxon>
        <taxon>Saccharataceae</taxon>
        <taxon>Saccharata</taxon>
    </lineage>
</organism>
<name>A0A9P4HUF6_9PEZI</name>